<sequence>MSWPVLGASRTRGGGHRMLSASLSTSTVAMGWSLLGVACRPKPPPVAPPSLQFPLYQRARSPWCW</sequence>
<dbReference type="AlphaFoldDB" id="A0A6A4DAK8"/>
<accession>A0A6A4DAK8</accession>
<protein>
    <submittedName>
        <fullName evidence="1">Uncharacterized protein</fullName>
    </submittedName>
</protein>
<proteinExistence type="predicted"/>
<dbReference type="EMBL" id="QXFT01002203">
    <property type="protein sequence ID" value="KAE9302096.1"/>
    <property type="molecule type" value="Genomic_DNA"/>
</dbReference>
<evidence type="ECO:0000313" key="1">
    <source>
        <dbReference type="EMBL" id="KAE9302096.1"/>
    </source>
</evidence>
<name>A0A6A4DAK8_9STRA</name>
<comment type="caution">
    <text evidence="1">The sequence shown here is derived from an EMBL/GenBank/DDBJ whole genome shotgun (WGS) entry which is preliminary data.</text>
</comment>
<keyword evidence="2" id="KW-1185">Reference proteome</keyword>
<evidence type="ECO:0000313" key="2">
    <source>
        <dbReference type="Proteomes" id="UP000434957"/>
    </source>
</evidence>
<reference evidence="1 2" key="1">
    <citation type="submission" date="2018-08" db="EMBL/GenBank/DDBJ databases">
        <title>Genomic investigation of the strawberry pathogen Phytophthora fragariae indicates pathogenicity is determined by transcriptional variation in three key races.</title>
        <authorList>
            <person name="Adams T.M."/>
            <person name="Armitage A.D."/>
            <person name="Sobczyk M.K."/>
            <person name="Bates H.J."/>
            <person name="Dunwell J.M."/>
            <person name="Nellist C.F."/>
            <person name="Harrison R.J."/>
        </authorList>
    </citation>
    <scope>NUCLEOTIDE SEQUENCE [LARGE SCALE GENOMIC DNA]</scope>
    <source>
        <strain evidence="1 2">SCRP333</strain>
    </source>
</reference>
<dbReference type="Proteomes" id="UP000434957">
    <property type="component" value="Unassembled WGS sequence"/>
</dbReference>
<organism evidence="1 2">
    <name type="scientific">Phytophthora rubi</name>
    <dbReference type="NCBI Taxonomy" id="129364"/>
    <lineage>
        <taxon>Eukaryota</taxon>
        <taxon>Sar</taxon>
        <taxon>Stramenopiles</taxon>
        <taxon>Oomycota</taxon>
        <taxon>Peronosporomycetes</taxon>
        <taxon>Peronosporales</taxon>
        <taxon>Peronosporaceae</taxon>
        <taxon>Phytophthora</taxon>
    </lineage>
</organism>
<gene>
    <name evidence="1" type="ORF">PR003_g22361</name>
</gene>